<keyword evidence="1" id="KW-0378">Hydrolase</keyword>
<comment type="caution">
    <text evidence="4">The sequence shown here is derived from an EMBL/GenBank/DDBJ whole genome shotgun (WGS) entry which is preliminary data.</text>
</comment>
<name>A0ABS8PJ96_9BACT</name>
<evidence type="ECO:0000259" key="3">
    <source>
        <dbReference type="Pfam" id="PF08450"/>
    </source>
</evidence>
<dbReference type="EMBL" id="JAJNEC010000001">
    <property type="protein sequence ID" value="MCD2421167.1"/>
    <property type="molecule type" value="Genomic_DNA"/>
</dbReference>
<dbReference type="InterPro" id="IPR011042">
    <property type="entry name" value="6-blade_b-propeller_TolB-like"/>
</dbReference>
<evidence type="ECO:0000256" key="2">
    <source>
        <dbReference type="SAM" id="SignalP"/>
    </source>
</evidence>
<reference evidence="4 5" key="1">
    <citation type="submission" date="2021-11" db="EMBL/GenBank/DDBJ databases">
        <title>Genomic of Niabella pedocola.</title>
        <authorList>
            <person name="Wu T."/>
        </authorList>
    </citation>
    <scope>NUCLEOTIDE SEQUENCE [LARGE SCALE GENOMIC DNA]</scope>
    <source>
        <strain evidence="4 5">JCM 31011</strain>
    </source>
</reference>
<dbReference type="RefSeq" id="WP_231001957.1">
    <property type="nucleotide sequence ID" value="NZ_JAJNEC010000001.1"/>
</dbReference>
<evidence type="ECO:0000313" key="4">
    <source>
        <dbReference type="EMBL" id="MCD2421167.1"/>
    </source>
</evidence>
<evidence type="ECO:0000256" key="1">
    <source>
        <dbReference type="ARBA" id="ARBA00022801"/>
    </source>
</evidence>
<dbReference type="InterPro" id="IPR051262">
    <property type="entry name" value="SMP-30/CGR1_Lactonase"/>
</dbReference>
<dbReference type="SUPFAM" id="SSF63829">
    <property type="entry name" value="Calcium-dependent phosphotriesterase"/>
    <property type="match status" value="1"/>
</dbReference>
<accession>A0ABS8PJ96</accession>
<keyword evidence="5" id="KW-1185">Reference proteome</keyword>
<dbReference type="Pfam" id="PF08450">
    <property type="entry name" value="SGL"/>
    <property type="match status" value="1"/>
</dbReference>
<dbReference type="InterPro" id="IPR013658">
    <property type="entry name" value="SGL"/>
</dbReference>
<gene>
    <name evidence="4" type="ORF">LQ567_00220</name>
</gene>
<evidence type="ECO:0000313" key="5">
    <source>
        <dbReference type="Proteomes" id="UP001199816"/>
    </source>
</evidence>
<dbReference type="PANTHER" id="PTHR47572:SF4">
    <property type="entry name" value="LACTONASE DRP35"/>
    <property type="match status" value="1"/>
</dbReference>
<dbReference type="Gene3D" id="2.120.10.30">
    <property type="entry name" value="TolB, C-terminal domain"/>
    <property type="match status" value="1"/>
</dbReference>
<keyword evidence="2" id="KW-0732">Signal</keyword>
<feature type="signal peptide" evidence="2">
    <location>
        <begin position="1"/>
        <end position="19"/>
    </location>
</feature>
<dbReference type="Proteomes" id="UP001199816">
    <property type="component" value="Unassembled WGS sequence"/>
</dbReference>
<protein>
    <submittedName>
        <fullName evidence="4">SMP-30/gluconolactonase/LRE family protein</fullName>
    </submittedName>
</protein>
<sequence>MKRNLMLCGLLFMQLVVVAQQPATTLMDSLGIMAKGAVLQKISSRFSFTEGPVADKAGNIYFTDQPNDQIWRYNLDGTLTEFMSVAGRSNGLDMDAKGNIIACADAQNELWSITPAGKVTVLLGKVDGKRLNGPNDLWIDKKGGIYFTDPYYQRKYWTRTEQEIPQQKVYYLPPGAKQPVVVTDELVKPNGIVGDGNVLFVADIKDNKIYRFRIRKDGSLADKVVFAAQGADGITLDEKGNLYLSGNGVTVFDPQGRRIAYIPVPEKWTANICFGGKHRNLLFMTAGTSIYTLQMRVRGIKKF</sequence>
<feature type="chain" id="PRO_5046819396" evidence="2">
    <location>
        <begin position="20"/>
        <end position="303"/>
    </location>
</feature>
<proteinExistence type="predicted"/>
<feature type="domain" description="SMP-30/Gluconolactonase/LRE-like region" evidence="3">
    <location>
        <begin position="48"/>
        <end position="286"/>
    </location>
</feature>
<organism evidence="4 5">
    <name type="scientific">Niabella pedocola</name>
    <dbReference type="NCBI Taxonomy" id="1752077"/>
    <lineage>
        <taxon>Bacteria</taxon>
        <taxon>Pseudomonadati</taxon>
        <taxon>Bacteroidota</taxon>
        <taxon>Chitinophagia</taxon>
        <taxon>Chitinophagales</taxon>
        <taxon>Chitinophagaceae</taxon>
        <taxon>Niabella</taxon>
    </lineage>
</organism>
<dbReference type="PANTHER" id="PTHR47572">
    <property type="entry name" value="LIPOPROTEIN-RELATED"/>
    <property type="match status" value="1"/>
</dbReference>